<sequence>MRDKVFAAILIINLCLFLGFAGTFALAQQRPERPKDPLPPSTTGVEAPQPGALTLKVWTDKGDQNPTYYVGERIYVSFSVTKDSYVTIYDVDSTGNINILFPNPYHQDNLVRKGRIYTIPTTNYEYDLVIRGPTGDEILYGIASNHIYYHWQYGISPPPIWSDEWGTPMTWGHSGGGYDATIASRRFQKRLQNQPQLADLMITFIKHQTEIAKPTLVSSSECRFYVTVPPY</sequence>
<dbReference type="InterPro" id="IPR025493">
    <property type="entry name" value="DUF4384"/>
</dbReference>
<evidence type="ECO:0000313" key="3">
    <source>
        <dbReference type="Proteomes" id="UP000030661"/>
    </source>
</evidence>
<dbReference type="EMBL" id="DF820464">
    <property type="protein sequence ID" value="GAK56398.1"/>
    <property type="molecule type" value="Genomic_DNA"/>
</dbReference>
<evidence type="ECO:0000259" key="1">
    <source>
        <dbReference type="Pfam" id="PF14326"/>
    </source>
</evidence>
<dbReference type="HOGENOM" id="CLU_1197883_0_0_0"/>
<dbReference type="Pfam" id="PF14326">
    <property type="entry name" value="DUF4384"/>
    <property type="match status" value="1"/>
</dbReference>
<gene>
    <name evidence="2" type="ORF">U27_03360</name>
</gene>
<name>A0A081BVP3_VECG1</name>
<dbReference type="STRING" id="1499967.U27_03360"/>
<dbReference type="Proteomes" id="UP000030661">
    <property type="component" value="Unassembled WGS sequence"/>
</dbReference>
<evidence type="ECO:0000313" key="2">
    <source>
        <dbReference type="EMBL" id="GAK56398.1"/>
    </source>
</evidence>
<dbReference type="PANTHER" id="PTHR36194">
    <property type="entry name" value="S-LAYER-LIKE PROTEIN"/>
    <property type="match status" value="1"/>
</dbReference>
<keyword evidence="3" id="KW-1185">Reference proteome</keyword>
<accession>A0A081BVP3</accession>
<dbReference type="eggNOG" id="COG3895">
    <property type="taxonomic scope" value="Bacteria"/>
</dbReference>
<dbReference type="AlphaFoldDB" id="A0A081BVP3"/>
<reference evidence="2" key="1">
    <citation type="journal article" date="2015" name="PeerJ">
        <title>First genomic representation of candidate bacterial phylum KSB3 points to enhanced environmental sensing as a trigger of wastewater bulking.</title>
        <authorList>
            <person name="Sekiguchi Y."/>
            <person name="Ohashi A."/>
            <person name="Parks D.H."/>
            <person name="Yamauchi T."/>
            <person name="Tyson G.W."/>
            <person name="Hugenholtz P."/>
        </authorList>
    </citation>
    <scope>NUCLEOTIDE SEQUENCE [LARGE SCALE GENOMIC DNA]</scope>
</reference>
<proteinExistence type="predicted"/>
<dbReference type="PANTHER" id="PTHR36194:SF1">
    <property type="entry name" value="S-LAYER-LIKE PROTEIN"/>
    <property type="match status" value="1"/>
</dbReference>
<protein>
    <submittedName>
        <fullName evidence="2">PEGA domain protein</fullName>
    </submittedName>
</protein>
<feature type="domain" description="DUF4384" evidence="1">
    <location>
        <begin position="67"/>
        <end position="145"/>
    </location>
</feature>
<organism evidence="2">
    <name type="scientific">Vecturithrix granuli</name>
    <dbReference type="NCBI Taxonomy" id="1499967"/>
    <lineage>
        <taxon>Bacteria</taxon>
        <taxon>Candidatus Moduliflexota</taxon>
        <taxon>Candidatus Vecturitrichia</taxon>
        <taxon>Candidatus Vecturitrichales</taxon>
        <taxon>Candidatus Vecturitrichaceae</taxon>
        <taxon>Candidatus Vecturithrix</taxon>
    </lineage>
</organism>